<dbReference type="GO" id="GO:0016020">
    <property type="term" value="C:membrane"/>
    <property type="evidence" value="ECO:0007669"/>
    <property type="project" value="UniProtKB-SubCell"/>
</dbReference>
<organism evidence="11 12">
    <name type="scientific">Kipferlia bialata</name>
    <dbReference type="NCBI Taxonomy" id="797122"/>
    <lineage>
        <taxon>Eukaryota</taxon>
        <taxon>Metamonada</taxon>
        <taxon>Carpediemonas-like organisms</taxon>
        <taxon>Kipferlia</taxon>
    </lineage>
</organism>
<reference evidence="11 12" key="1">
    <citation type="journal article" date="2018" name="PLoS ONE">
        <title>The draft genome of Kipferlia bialata reveals reductive genome evolution in fornicate parasites.</title>
        <authorList>
            <person name="Tanifuji G."/>
            <person name="Takabayashi S."/>
            <person name="Kume K."/>
            <person name="Takagi M."/>
            <person name="Nakayama T."/>
            <person name="Kamikawa R."/>
            <person name="Inagaki Y."/>
            <person name="Hashimoto T."/>
        </authorList>
    </citation>
    <scope>NUCLEOTIDE SEQUENCE [LARGE SCALE GENOMIC DNA]</scope>
    <source>
        <strain evidence="11">NY0173</strain>
    </source>
</reference>
<dbReference type="InterPro" id="IPR004841">
    <property type="entry name" value="AA-permease/SLC12A_dom"/>
</dbReference>
<feature type="transmembrane region" description="Helical" evidence="8">
    <location>
        <begin position="203"/>
        <end position="225"/>
    </location>
</feature>
<feature type="transmembrane region" description="Helical" evidence="8">
    <location>
        <begin position="321"/>
        <end position="341"/>
    </location>
</feature>
<evidence type="ECO:0000259" key="10">
    <source>
        <dbReference type="Pfam" id="PF03522"/>
    </source>
</evidence>
<dbReference type="OrthoDB" id="2020542at2759"/>
<evidence type="ECO:0000256" key="2">
    <source>
        <dbReference type="ARBA" id="ARBA00010593"/>
    </source>
</evidence>
<evidence type="ECO:0000256" key="3">
    <source>
        <dbReference type="ARBA" id="ARBA00022448"/>
    </source>
</evidence>
<feature type="transmembrane region" description="Helical" evidence="8">
    <location>
        <begin position="245"/>
        <end position="266"/>
    </location>
</feature>
<evidence type="ECO:0000256" key="5">
    <source>
        <dbReference type="ARBA" id="ARBA00022989"/>
    </source>
</evidence>
<evidence type="ECO:0000256" key="7">
    <source>
        <dbReference type="SAM" id="MobiDB-lite"/>
    </source>
</evidence>
<keyword evidence="3" id="KW-0813">Transport</keyword>
<comment type="caution">
    <text evidence="11">The sequence shown here is derived from an EMBL/GenBank/DDBJ whole genome shotgun (WGS) entry which is preliminary data.</text>
</comment>
<evidence type="ECO:0000256" key="4">
    <source>
        <dbReference type="ARBA" id="ARBA00022692"/>
    </source>
</evidence>
<keyword evidence="6 8" id="KW-0472">Membrane</keyword>
<keyword evidence="12" id="KW-1185">Reference proteome</keyword>
<dbReference type="PANTHER" id="PTHR11827">
    <property type="entry name" value="SOLUTE CARRIER FAMILY 12, CATION COTRANSPORTERS"/>
    <property type="match status" value="1"/>
</dbReference>
<evidence type="ECO:0000313" key="12">
    <source>
        <dbReference type="Proteomes" id="UP000265618"/>
    </source>
</evidence>
<feature type="non-terminal residue" evidence="11">
    <location>
        <position position="1"/>
    </location>
</feature>
<feature type="domain" description="SLC12A transporter C-terminal" evidence="10">
    <location>
        <begin position="500"/>
        <end position="612"/>
    </location>
</feature>
<feature type="domain" description="Amino acid permease/ SLC12A" evidence="9">
    <location>
        <begin position="4"/>
        <end position="400"/>
    </location>
</feature>
<feature type="compositionally biased region" description="Acidic residues" evidence="7">
    <location>
        <begin position="424"/>
        <end position="438"/>
    </location>
</feature>
<feature type="domain" description="SLC12A transporter C-terminal" evidence="10">
    <location>
        <begin position="763"/>
        <end position="840"/>
    </location>
</feature>
<dbReference type="InterPro" id="IPR004842">
    <property type="entry name" value="SLC12A_fam"/>
</dbReference>
<feature type="transmembrane region" description="Helical" evidence="8">
    <location>
        <begin position="361"/>
        <end position="391"/>
    </location>
</feature>
<dbReference type="Proteomes" id="UP000265618">
    <property type="component" value="Unassembled WGS sequence"/>
</dbReference>
<evidence type="ECO:0000313" key="11">
    <source>
        <dbReference type="EMBL" id="GIQ83127.1"/>
    </source>
</evidence>
<dbReference type="Gene3D" id="1.20.1740.10">
    <property type="entry name" value="Amino acid/polyamine transporter I"/>
    <property type="match status" value="1"/>
</dbReference>
<feature type="transmembrane region" description="Helical" evidence="8">
    <location>
        <begin position="164"/>
        <end position="183"/>
    </location>
</feature>
<dbReference type="PANTHER" id="PTHR11827:SF72">
    <property type="entry name" value="GH08340P"/>
    <property type="match status" value="1"/>
</dbReference>
<feature type="transmembrane region" description="Helical" evidence="8">
    <location>
        <begin position="12"/>
        <end position="33"/>
    </location>
</feature>
<proteinExistence type="inferred from homology"/>
<dbReference type="InterPro" id="IPR018491">
    <property type="entry name" value="SLC12_C"/>
</dbReference>
<evidence type="ECO:0000256" key="1">
    <source>
        <dbReference type="ARBA" id="ARBA00004141"/>
    </source>
</evidence>
<sequence length="926" mass="98855">MSGNVGAIQATAIVLICKGVTFCTSLSLSAVATNGHIGNGGIYYMVSRSLGPAWGGVIGLMYNLAGSISVSMYILGFIETLVNLTGISITGDALTDVRITGSVLLVILLCIVTDMFLLVVLLGSVVSICIGAPLGNVTKGTVYEDIPLMDTLIDNLSPSSADGALTFMAALGLFFPAVTGIMAGANISGSLENPSSDIPKGTLLAVSSGTGIYLVFLWLIAMFVPRALSLDESGFVMGALSVFKPLVYGGVFASSLSAGLSMLVSAPRVLQNLAKDGTVPMLNVFAKGVRKDDSPLLGTLLTCVIAFGCIMIGELNAIAPIISNLFLVSYGLINYAVALAASAHSPQFRPSFKYWNRYSAWFGAALCVSVMVIMAPITGAATLLVLSLIYLNLSRTGSTALSPEDVARLSSELAVRVRSTAMLDDAEGEGESDGEDSGSDNGDVDVTRLQTRLPFDDWHQVAAVSTALDSIWSLGIRSLHSDVKAYRPHMLVLTGRPMHRPHLLALAAHMTKKGHGLLSVGDVVYAGDGPLRSREWPKAVSARYVRERALTGYLLAASPITNTATYSNTIASSFREGARALLTSNGIGVMRPNTIMLGFKSDWRHCDSGMAQDQHAMYRRAVSSVRTNFGLSPYPSTEREGETEGDGEDAIYHIDEGTRFAAEEYVGVLRDAASLGYGLVVARNLDPLYSTHAVSDVEFVKKPDASEAHTEFPPLSRPPSIPIISTEPVLAATICNNRCRRLLQRSLAESGSMPLRYPTAQAAREEAKAFKHSAGKKPPSRIDLVWMVDDGGLCLLLPYLLNKHAAFRHCNLRVLTVSTPGPSNDTAPLTSLLNEFRIEGSVDTIDYQALLGPCMLDHTLKVAQMSGMDTKEVTVSSTALEREREREMARDVCLLNGLPENGSLTQLPPNLDEYPALGISAQTQET</sequence>
<dbReference type="EMBL" id="BDIP01000935">
    <property type="protein sequence ID" value="GIQ83127.1"/>
    <property type="molecule type" value="Genomic_DNA"/>
</dbReference>
<evidence type="ECO:0000259" key="9">
    <source>
        <dbReference type="Pfam" id="PF00324"/>
    </source>
</evidence>
<dbReference type="Pfam" id="PF00324">
    <property type="entry name" value="AA_permease"/>
    <property type="match status" value="1"/>
</dbReference>
<feature type="transmembrane region" description="Helical" evidence="8">
    <location>
        <begin position="296"/>
        <end position="315"/>
    </location>
</feature>
<dbReference type="FunFam" id="1.20.1740.10:FF:000013">
    <property type="entry name" value="Solute carrier family 12 member"/>
    <property type="match status" value="1"/>
</dbReference>
<accession>A0A9K3GHS3</accession>
<feature type="transmembrane region" description="Helical" evidence="8">
    <location>
        <begin position="53"/>
        <end position="82"/>
    </location>
</feature>
<comment type="similarity">
    <text evidence="2">Belongs to the SLC12A transporter family.</text>
</comment>
<keyword evidence="4 8" id="KW-0812">Transmembrane</keyword>
<feature type="transmembrane region" description="Helical" evidence="8">
    <location>
        <begin position="103"/>
        <end position="134"/>
    </location>
</feature>
<feature type="region of interest" description="Disordered" evidence="7">
    <location>
        <begin position="424"/>
        <end position="445"/>
    </location>
</feature>
<comment type="subcellular location">
    <subcellularLocation>
        <location evidence="1">Membrane</location>
        <topology evidence="1">Multi-pass membrane protein</topology>
    </subcellularLocation>
</comment>
<evidence type="ECO:0008006" key="13">
    <source>
        <dbReference type="Google" id="ProtNLM"/>
    </source>
</evidence>
<dbReference type="Pfam" id="PF03522">
    <property type="entry name" value="SLC12"/>
    <property type="match status" value="2"/>
</dbReference>
<gene>
    <name evidence="11" type="ORF">KIPB_004392</name>
</gene>
<name>A0A9K3GHS3_9EUKA</name>
<dbReference type="AlphaFoldDB" id="A0A9K3GHS3"/>
<evidence type="ECO:0000256" key="6">
    <source>
        <dbReference type="ARBA" id="ARBA00023136"/>
    </source>
</evidence>
<dbReference type="GO" id="GO:0015377">
    <property type="term" value="F:chloride:monoatomic cation symporter activity"/>
    <property type="evidence" value="ECO:0007669"/>
    <property type="project" value="InterPro"/>
</dbReference>
<protein>
    <recommendedName>
        <fullName evidence="13">Amino acid permease/ SLC12A domain-containing protein</fullName>
    </recommendedName>
</protein>
<keyword evidence="5 8" id="KW-1133">Transmembrane helix</keyword>
<evidence type="ECO:0000256" key="8">
    <source>
        <dbReference type="SAM" id="Phobius"/>
    </source>
</evidence>